<feature type="chain" id="PRO_5032673966" description="Alpha-galactosidase" evidence="6">
    <location>
        <begin position="25"/>
        <end position="650"/>
    </location>
</feature>
<dbReference type="PANTHER" id="PTHR11452:SF80">
    <property type="entry name" value="ALPHA-GALACTOSIDASE 1"/>
    <property type="match status" value="1"/>
</dbReference>
<dbReference type="GO" id="GO:0005975">
    <property type="term" value="P:carbohydrate metabolic process"/>
    <property type="evidence" value="ECO:0007669"/>
    <property type="project" value="InterPro"/>
</dbReference>
<accession>A0A840I3X1</accession>
<evidence type="ECO:0000313" key="9">
    <source>
        <dbReference type="Proteomes" id="UP000563524"/>
    </source>
</evidence>
<evidence type="ECO:0000256" key="4">
    <source>
        <dbReference type="ARBA" id="ARBA00023295"/>
    </source>
</evidence>
<dbReference type="InterPro" id="IPR008979">
    <property type="entry name" value="Galactose-bd-like_sf"/>
</dbReference>
<dbReference type="EC" id="3.2.1.22" evidence="5"/>
<dbReference type="SMART" id="SM00776">
    <property type="entry name" value="NPCBM"/>
    <property type="match status" value="1"/>
</dbReference>
<reference evidence="8 9" key="1">
    <citation type="submission" date="2020-08" db="EMBL/GenBank/DDBJ databases">
        <title>Genomic Encyclopedia of Type Strains, Phase IV (KMG-IV): sequencing the most valuable type-strain genomes for metagenomic binning, comparative biology and taxonomic classification.</title>
        <authorList>
            <person name="Goeker M."/>
        </authorList>
    </citation>
    <scope>NUCLEOTIDE SEQUENCE [LARGE SCALE GENOMIC DNA]</scope>
    <source>
        <strain evidence="8 9">DSM 102850</strain>
    </source>
</reference>
<comment type="catalytic activity">
    <reaction evidence="5">
        <text>Hydrolysis of terminal, non-reducing alpha-D-galactose residues in alpha-D-galactosides, including galactose oligosaccharides, galactomannans and galactolipids.</text>
        <dbReference type="EC" id="3.2.1.22"/>
    </reaction>
</comment>
<evidence type="ECO:0000259" key="7">
    <source>
        <dbReference type="SMART" id="SM00776"/>
    </source>
</evidence>
<dbReference type="InterPro" id="IPR013785">
    <property type="entry name" value="Aldolase_TIM"/>
</dbReference>
<dbReference type="AlphaFoldDB" id="A0A840I3X1"/>
<keyword evidence="5" id="KW-1015">Disulfide bond</keyword>
<dbReference type="InterPro" id="IPR013780">
    <property type="entry name" value="Glyco_hydro_b"/>
</dbReference>
<comment type="caution">
    <text evidence="8">The sequence shown here is derived from an EMBL/GenBank/DDBJ whole genome shotgun (WGS) entry which is preliminary data.</text>
</comment>
<dbReference type="Proteomes" id="UP000563524">
    <property type="component" value="Unassembled WGS sequence"/>
</dbReference>
<feature type="signal peptide" evidence="6">
    <location>
        <begin position="1"/>
        <end position="24"/>
    </location>
</feature>
<dbReference type="InterPro" id="IPR017853">
    <property type="entry name" value="GH"/>
</dbReference>
<keyword evidence="4 5" id="KW-0326">Glycosidase</keyword>
<dbReference type="InterPro" id="IPR041233">
    <property type="entry name" value="Melibiase_C"/>
</dbReference>
<dbReference type="InterPro" id="IPR038637">
    <property type="entry name" value="NPCBM_sf"/>
</dbReference>
<dbReference type="RefSeq" id="WP_183818571.1">
    <property type="nucleotide sequence ID" value="NZ_JACHOB010000005.1"/>
</dbReference>
<evidence type="ECO:0000256" key="3">
    <source>
        <dbReference type="ARBA" id="ARBA00022801"/>
    </source>
</evidence>
<keyword evidence="3 5" id="KW-0378">Hydrolase</keyword>
<dbReference type="EMBL" id="JACHOB010000005">
    <property type="protein sequence ID" value="MBB4659696.1"/>
    <property type="molecule type" value="Genomic_DNA"/>
</dbReference>
<dbReference type="Pfam" id="PF16499">
    <property type="entry name" value="Melibiase_2"/>
    <property type="match status" value="2"/>
</dbReference>
<dbReference type="Gene3D" id="2.60.40.1180">
    <property type="entry name" value="Golgi alpha-mannosidase II"/>
    <property type="match status" value="1"/>
</dbReference>
<dbReference type="Gene3D" id="3.20.20.70">
    <property type="entry name" value="Aldolase class I"/>
    <property type="match status" value="1"/>
</dbReference>
<evidence type="ECO:0000256" key="5">
    <source>
        <dbReference type="RuleBase" id="RU361168"/>
    </source>
</evidence>
<dbReference type="InterPro" id="IPR013222">
    <property type="entry name" value="Glyco_hyd_98_carb-bd"/>
</dbReference>
<dbReference type="SUPFAM" id="SSF51011">
    <property type="entry name" value="Glycosyl hydrolase domain"/>
    <property type="match status" value="1"/>
</dbReference>
<evidence type="ECO:0000256" key="1">
    <source>
        <dbReference type="ARBA" id="ARBA00009743"/>
    </source>
</evidence>
<keyword evidence="2 6" id="KW-0732">Signal</keyword>
<dbReference type="Gene3D" id="2.60.120.1060">
    <property type="entry name" value="NPCBM/NEW2 domain"/>
    <property type="match status" value="1"/>
</dbReference>
<feature type="domain" description="Glycosyl hydrolase family 98 putative carbohydrate-binding module" evidence="7">
    <location>
        <begin position="518"/>
        <end position="650"/>
    </location>
</feature>
<proteinExistence type="inferred from homology"/>
<evidence type="ECO:0000313" key="8">
    <source>
        <dbReference type="EMBL" id="MBB4659696.1"/>
    </source>
</evidence>
<dbReference type="SUPFAM" id="SSF49785">
    <property type="entry name" value="Galactose-binding domain-like"/>
    <property type="match status" value="1"/>
</dbReference>
<dbReference type="CDD" id="cd14792">
    <property type="entry name" value="GH27"/>
    <property type="match status" value="1"/>
</dbReference>
<evidence type="ECO:0000256" key="2">
    <source>
        <dbReference type="ARBA" id="ARBA00022729"/>
    </source>
</evidence>
<protein>
    <recommendedName>
        <fullName evidence="5">Alpha-galactosidase</fullName>
        <ecNumber evidence="5">3.2.1.22</ecNumber>
    </recommendedName>
    <alternativeName>
        <fullName evidence="5">Melibiase</fullName>
    </alternativeName>
</protein>
<comment type="similarity">
    <text evidence="1 5">Belongs to the glycosyl hydrolase 27 family.</text>
</comment>
<dbReference type="PANTHER" id="PTHR11452">
    <property type="entry name" value="ALPHA-GALACTOSIDASE/ALPHA-N-ACETYLGALACTOSAMINIDASE"/>
    <property type="match status" value="1"/>
</dbReference>
<organism evidence="8 9">
    <name type="scientific">Parvularcula dongshanensis</name>
    <dbReference type="NCBI Taxonomy" id="1173995"/>
    <lineage>
        <taxon>Bacteria</taxon>
        <taxon>Pseudomonadati</taxon>
        <taxon>Pseudomonadota</taxon>
        <taxon>Alphaproteobacteria</taxon>
        <taxon>Parvularculales</taxon>
        <taxon>Parvularculaceae</taxon>
        <taxon>Parvularcula</taxon>
    </lineage>
</organism>
<gene>
    <name evidence="8" type="ORF">GGQ59_002237</name>
</gene>
<dbReference type="PRINTS" id="PR00740">
    <property type="entry name" value="GLHYDRLASE27"/>
</dbReference>
<dbReference type="GO" id="GO:0004557">
    <property type="term" value="F:alpha-galactosidase activity"/>
    <property type="evidence" value="ECO:0007669"/>
    <property type="project" value="UniProtKB-EC"/>
</dbReference>
<dbReference type="InterPro" id="IPR002241">
    <property type="entry name" value="Glyco_hydro_27"/>
</dbReference>
<keyword evidence="9" id="KW-1185">Reference proteome</keyword>
<sequence length="650" mass="70828">MQRSHARHVASTAALRSLVISVTAAGTVTLAAPAAAKDKSATDPLVATGRWTANEAGNAPVPPMGWNSWNAFFYDIDEEKVMASARILLDTGLADAGYRYVNLDDGWWHHRRQPDGRMVVHTERFPSARTDDPEQTDFRPFTDGLHALGLKAGIYSDIGRNTCGQAYGSDDANLPQGTLEEREVGLFGHIDQDIELYFAEWGFDYVKVDGCGIRAFGADAPRVAAGTYRPLEPLIDMNSVARTDIPAVRSLFTDVSEALHRHSPDQDYVFSVCLWGSSDVRFWGKQVGNVSRTSNDITPDWTRMLTNFDTTVTRALYAQPGSWNDPDMLFVGQGDFDADHMKEARSHFALWAITNAPLLIGYDLREANADQVTLLSNEGLIALNQDEGGHQAVPVFLSEDVQILVKTLSDGDKAVALFNRGFAPVDVVLTADHLKMRDDAPIRLTDLWTGETSEFRDEIEHKVDARETLVFRAEGSRALPDGIYLSEVPGDVNVAEDGVPFPTNDPTIHHGIIPWTGTRGAYELPTYAGWGGAQADRTPFSQPLRIGGIVFDSGLGVLANSRLEVRNEGFERFAANVGIDDSAASAGPVRFEVYGDGSLLASTEAIAFGDSVTPIEADVDGVRVIELVVRAEGTPGLSLPVVWGNARLLR</sequence>
<dbReference type="Pfam" id="PF17801">
    <property type="entry name" value="Melibiase_C"/>
    <property type="match status" value="1"/>
</dbReference>
<name>A0A840I3X1_9PROT</name>
<dbReference type="SUPFAM" id="SSF51445">
    <property type="entry name" value="(Trans)glycosidases"/>
    <property type="match status" value="1"/>
</dbReference>
<evidence type="ECO:0000256" key="6">
    <source>
        <dbReference type="SAM" id="SignalP"/>
    </source>
</evidence>
<dbReference type="Pfam" id="PF08305">
    <property type="entry name" value="NPCBM"/>
    <property type="match status" value="1"/>
</dbReference>